<evidence type="ECO:0008006" key="3">
    <source>
        <dbReference type="Google" id="ProtNLM"/>
    </source>
</evidence>
<dbReference type="SUPFAM" id="SSF49854">
    <property type="entry name" value="Spermadhesin, CUB domain"/>
    <property type="match status" value="1"/>
</dbReference>
<gene>
    <name evidence="1" type="ORF">HXX76_007851</name>
</gene>
<comment type="caution">
    <text evidence="1">The sequence shown here is derived from an EMBL/GenBank/DDBJ whole genome shotgun (WGS) entry which is preliminary data.</text>
</comment>
<evidence type="ECO:0000313" key="1">
    <source>
        <dbReference type="EMBL" id="KAG2434124.1"/>
    </source>
</evidence>
<proteinExistence type="predicted"/>
<dbReference type="AlphaFoldDB" id="A0A835SVS7"/>
<dbReference type="EMBL" id="JAEHOC010000017">
    <property type="protein sequence ID" value="KAG2434124.1"/>
    <property type="molecule type" value="Genomic_DNA"/>
</dbReference>
<dbReference type="Proteomes" id="UP000650467">
    <property type="component" value="Unassembled WGS sequence"/>
</dbReference>
<organism evidence="1 2">
    <name type="scientific">Chlamydomonas incerta</name>
    <dbReference type="NCBI Taxonomy" id="51695"/>
    <lineage>
        <taxon>Eukaryota</taxon>
        <taxon>Viridiplantae</taxon>
        <taxon>Chlorophyta</taxon>
        <taxon>core chlorophytes</taxon>
        <taxon>Chlorophyceae</taxon>
        <taxon>CS clade</taxon>
        <taxon>Chlamydomonadales</taxon>
        <taxon>Chlamydomonadaceae</taxon>
        <taxon>Chlamydomonas</taxon>
    </lineage>
</organism>
<name>A0A835SVS7_CHLIN</name>
<keyword evidence="2" id="KW-1185">Reference proteome</keyword>
<accession>A0A835SVS7</accession>
<evidence type="ECO:0000313" key="2">
    <source>
        <dbReference type="Proteomes" id="UP000650467"/>
    </source>
</evidence>
<dbReference type="OrthoDB" id="5985073at2759"/>
<reference evidence="1" key="1">
    <citation type="journal article" date="2020" name="bioRxiv">
        <title>Comparative genomics of Chlamydomonas.</title>
        <authorList>
            <person name="Craig R.J."/>
            <person name="Hasan A.R."/>
            <person name="Ness R.W."/>
            <person name="Keightley P.D."/>
        </authorList>
    </citation>
    <scope>NUCLEOTIDE SEQUENCE</scope>
    <source>
        <strain evidence="1">SAG 7.73</strain>
    </source>
</reference>
<dbReference type="InterPro" id="IPR035914">
    <property type="entry name" value="Sperma_CUB_dom_sf"/>
</dbReference>
<sequence length="510" mass="52808">MYRRLPPPYTVVANMFPGSLTVTCVWDGVTYATAASGRAAKVLIFENGAPLFASAQQVAQTFTVMPARAATILTVPPDQAARQAGLLYYGLQDGDICLGGNDLAAATSLGPADCTAPCRAELASVCGVAFANSIYRVVRSPSPDVTGEGGMLPDVPPLCEPAFLAHNSHYFFTGGLITSSDAQLRAAARLTDDGAFQPPRQLAPTAWQLTGGPSGGAAAWLGAYSPRTACGWVFRTPPGSVTTLRIRSTSILVVFSQPITVNLATCASAFALQGAFDGMPLSATIPFSACGLAAFTTSVKAAELPSTATSGAALVLHLASGFDTSMIPAAGSNIGVNLIAGQTAVRQGSVLLPAGRTPLQPMPLSLRTLDTAPPYDTVDTSSTPLAAFSGSLSQSEFDEPLLSLHNDFVIFFRTDAANHLAGFIVEYNVTTASAAAAYMSSYQTPATGGAAFNPAAYSADLNSYYAYRNRVEGEPYVEGNATAGCDPTLYYQPPAAADGMWLLNCNAGGQ</sequence>
<protein>
    <recommendedName>
        <fullName evidence="3">CUB domain-containing protein</fullName>
    </recommendedName>
</protein>